<sequence length="555" mass="63140">MRLRMIQVGLIMLCLLVSKVNAQNDGNQNKFGTLTGDFETQNSFFIRDSIIGAANTPQYDRQNFGTNNWLTLNYGIMGFDIGIRFDAYYNSNLIDPLDSYSALGLGRWHIRKEIFGLDITAGYFYDEIGNGTIFKAYNQRYLPVDNALVGARLIYKINDNWQAKVFVGQQKKVEKQLNLFENYQPLIAGAAIDGFITIGKEEKMVTLTPGAGAVRRTLDDASMNQIATDIGSYVPEDVFVPKYTTYAFSVYNNLSWKGLNWYIEGAYKTAEAVNALNPKGILENKAGTNLFTTLSYSMKGFSILGQYKRTDHFIFRTSPLQTLNRGLIAFLPPMARQNTYRLSSRYNAATQDVGEQAAQLDITVVPIPKKLTFNLNLSNIYTLDPIEGKTGDEAFLLYREANLNAAMKLNKKMKLIAGFQFQQYNQERYEQKPGVPIVTTYVPYAEFKLRMKKRKSLRVELSYMYTEEDYGSWAFALVEFNAKDFSFWASGMLNTVPKKYENIEIFYEFGANYTKKSNKFELAYKRQVEGIVCTGGVCRYQPAFNGVQFNVISSF</sequence>
<gene>
    <name evidence="2" type="ORF">HELGO_WM52207</name>
</gene>
<dbReference type="InterPro" id="IPR046070">
    <property type="entry name" value="DUF6029"/>
</dbReference>
<evidence type="ECO:0008006" key="3">
    <source>
        <dbReference type="Google" id="ProtNLM"/>
    </source>
</evidence>
<feature type="signal peptide" evidence="1">
    <location>
        <begin position="1"/>
        <end position="22"/>
    </location>
</feature>
<reference evidence="2" key="1">
    <citation type="submission" date="2020-01" db="EMBL/GenBank/DDBJ databases">
        <authorList>
            <person name="Meier V. D."/>
            <person name="Meier V D."/>
        </authorList>
    </citation>
    <scope>NUCLEOTIDE SEQUENCE</scope>
    <source>
        <strain evidence="2">HLG_WM_MAG_10</strain>
    </source>
</reference>
<name>A0A6S6UAA9_9BACT</name>
<evidence type="ECO:0000313" key="2">
    <source>
        <dbReference type="EMBL" id="CAA6827207.1"/>
    </source>
</evidence>
<organism evidence="2">
    <name type="scientific">uncultured Aureispira sp</name>
    <dbReference type="NCBI Taxonomy" id="1331704"/>
    <lineage>
        <taxon>Bacteria</taxon>
        <taxon>Pseudomonadati</taxon>
        <taxon>Bacteroidota</taxon>
        <taxon>Saprospiria</taxon>
        <taxon>Saprospirales</taxon>
        <taxon>Saprospiraceae</taxon>
        <taxon>Aureispira</taxon>
        <taxon>environmental samples</taxon>
    </lineage>
</organism>
<proteinExistence type="predicted"/>
<accession>A0A6S6UAA9</accession>
<dbReference type="Pfam" id="PF19494">
    <property type="entry name" value="DUF6029"/>
    <property type="match status" value="1"/>
</dbReference>
<keyword evidence="1" id="KW-0732">Signal</keyword>
<dbReference type="AlphaFoldDB" id="A0A6S6UAA9"/>
<feature type="chain" id="PRO_5028455277" description="DUF5723 domain-containing protein" evidence="1">
    <location>
        <begin position="23"/>
        <end position="555"/>
    </location>
</feature>
<protein>
    <recommendedName>
        <fullName evidence="3">DUF5723 domain-containing protein</fullName>
    </recommendedName>
</protein>
<dbReference type="EMBL" id="CACVAQ010000396">
    <property type="protein sequence ID" value="CAA6827207.1"/>
    <property type="molecule type" value="Genomic_DNA"/>
</dbReference>
<evidence type="ECO:0000256" key="1">
    <source>
        <dbReference type="SAM" id="SignalP"/>
    </source>
</evidence>